<keyword evidence="9" id="KW-0249">Electron transport</keyword>
<dbReference type="EC" id="7.1.1.2" evidence="3"/>
<keyword evidence="6" id="KW-0679">Respiratory chain</keyword>
<evidence type="ECO:0000256" key="11">
    <source>
        <dbReference type="ARBA" id="ARBA00023027"/>
    </source>
</evidence>
<keyword evidence="8" id="KW-1278">Translocase</keyword>
<dbReference type="AlphaFoldDB" id="C7FIK1"/>
<evidence type="ECO:0000256" key="8">
    <source>
        <dbReference type="ARBA" id="ARBA00022967"/>
    </source>
</evidence>
<evidence type="ECO:0000256" key="9">
    <source>
        <dbReference type="ARBA" id="ARBA00022982"/>
    </source>
</evidence>
<evidence type="ECO:0000256" key="16">
    <source>
        <dbReference type="SAM" id="Phobius"/>
    </source>
</evidence>
<dbReference type="InterPro" id="IPR050269">
    <property type="entry name" value="ComplexI_Subunit6"/>
</dbReference>
<name>C7FIK1_MAYDE</name>
<dbReference type="GO" id="GO:0008137">
    <property type="term" value="F:NADH dehydrogenase (ubiquinone) activity"/>
    <property type="evidence" value="ECO:0007669"/>
    <property type="project" value="UniProtKB-EC"/>
</dbReference>
<dbReference type="PANTHER" id="PTHR11435:SF1">
    <property type="entry name" value="NADH-UBIQUINONE OXIDOREDUCTASE CHAIN 6"/>
    <property type="match status" value="1"/>
</dbReference>
<accession>C7FIK1</accession>
<evidence type="ECO:0000313" key="17">
    <source>
        <dbReference type="EMBL" id="ACT80227.1"/>
    </source>
</evidence>
<evidence type="ECO:0000256" key="13">
    <source>
        <dbReference type="ARBA" id="ARBA00023136"/>
    </source>
</evidence>
<evidence type="ECO:0000256" key="4">
    <source>
        <dbReference type="ARBA" id="ARBA00021095"/>
    </source>
</evidence>
<evidence type="ECO:0000256" key="7">
    <source>
        <dbReference type="ARBA" id="ARBA00022692"/>
    </source>
</evidence>
<comment type="similarity">
    <text evidence="2">Belongs to the complex I subunit 6 family.</text>
</comment>
<keyword evidence="5" id="KW-0813">Transport</keyword>
<keyword evidence="13 16" id="KW-0472">Membrane</keyword>
<sequence length="160" mass="19264">MMFLMMMNMFFLNSNNPLIMMLILIIQTLLISIMLGKMNLSFWMSFIIFLIFIGGMLILFMYMISLLNNYKTINLNKSIYIFFLIIILTMMFFNLNYNNNNEMLIFNKLIHFNTENLLNILKLYNMPNLIINLMLVIYLFLMMIISSKITNYYMGPFYKF</sequence>
<evidence type="ECO:0000256" key="10">
    <source>
        <dbReference type="ARBA" id="ARBA00022989"/>
    </source>
</evidence>
<dbReference type="GO" id="GO:0031966">
    <property type="term" value="C:mitochondrial membrane"/>
    <property type="evidence" value="ECO:0007669"/>
    <property type="project" value="UniProtKB-SubCell"/>
</dbReference>
<feature type="transmembrane region" description="Helical" evidence="16">
    <location>
        <begin position="126"/>
        <end position="145"/>
    </location>
</feature>
<dbReference type="EMBL" id="GQ387648">
    <property type="protein sequence ID" value="ACT80227.1"/>
    <property type="molecule type" value="Genomic_DNA"/>
</dbReference>
<geneLocation type="mitochondrion" evidence="17"/>
<reference evidence="17" key="1">
    <citation type="journal article" date="2009" name="Genome Biol. Evol.">
        <title>Evolution of the mitochondrial genomes of gall midges (Diptera: Cecidomyiidae): rearrangement and severe truncation of tRNA genes.</title>
        <authorList>
            <person name="Beckenbach A.T."/>
            <person name="Joy J.B."/>
        </authorList>
    </citation>
    <scope>NUCLEOTIDE SEQUENCE</scope>
</reference>
<keyword evidence="7 16" id="KW-0812">Transmembrane</keyword>
<evidence type="ECO:0000256" key="15">
    <source>
        <dbReference type="ARBA" id="ARBA00049551"/>
    </source>
</evidence>
<evidence type="ECO:0000256" key="14">
    <source>
        <dbReference type="ARBA" id="ARBA00031019"/>
    </source>
</evidence>
<comment type="catalytic activity">
    <reaction evidence="15">
        <text>a ubiquinone + NADH + 5 H(+)(in) = a ubiquinol + NAD(+) + 4 H(+)(out)</text>
        <dbReference type="Rhea" id="RHEA:29091"/>
        <dbReference type="Rhea" id="RHEA-COMP:9565"/>
        <dbReference type="Rhea" id="RHEA-COMP:9566"/>
        <dbReference type="ChEBI" id="CHEBI:15378"/>
        <dbReference type="ChEBI" id="CHEBI:16389"/>
        <dbReference type="ChEBI" id="CHEBI:17976"/>
        <dbReference type="ChEBI" id="CHEBI:57540"/>
        <dbReference type="ChEBI" id="CHEBI:57945"/>
        <dbReference type="EC" id="7.1.1.2"/>
    </reaction>
</comment>
<protein>
    <recommendedName>
        <fullName evidence="4">NADH-ubiquinone oxidoreductase chain 6</fullName>
        <ecNumber evidence="3">7.1.1.2</ecNumber>
    </recommendedName>
    <alternativeName>
        <fullName evidence="14">NADH dehydrogenase subunit 6</fullName>
    </alternativeName>
</protein>
<proteinExistence type="inferred from homology"/>
<keyword evidence="12 17" id="KW-0496">Mitochondrion</keyword>
<comment type="subcellular location">
    <subcellularLocation>
        <location evidence="1">Mitochondrion membrane</location>
        <topology evidence="1">Multi-pass membrane protein</topology>
    </subcellularLocation>
</comment>
<feature type="transmembrane region" description="Helical" evidence="16">
    <location>
        <begin position="46"/>
        <end position="67"/>
    </location>
</feature>
<evidence type="ECO:0000256" key="5">
    <source>
        <dbReference type="ARBA" id="ARBA00022448"/>
    </source>
</evidence>
<evidence type="ECO:0000256" key="3">
    <source>
        <dbReference type="ARBA" id="ARBA00012944"/>
    </source>
</evidence>
<organism evidence="17">
    <name type="scientific">Mayetiola destructor</name>
    <name type="common">Hessian fly</name>
    <dbReference type="NCBI Taxonomy" id="39758"/>
    <lineage>
        <taxon>Eukaryota</taxon>
        <taxon>Metazoa</taxon>
        <taxon>Ecdysozoa</taxon>
        <taxon>Arthropoda</taxon>
        <taxon>Hexapoda</taxon>
        <taxon>Insecta</taxon>
        <taxon>Pterygota</taxon>
        <taxon>Neoptera</taxon>
        <taxon>Endopterygota</taxon>
        <taxon>Diptera</taxon>
        <taxon>Nematocera</taxon>
        <taxon>Sciaroidea</taxon>
        <taxon>Cecidomyiidae</taxon>
        <taxon>Mayetiola</taxon>
    </lineage>
</organism>
<evidence type="ECO:0000256" key="6">
    <source>
        <dbReference type="ARBA" id="ARBA00022660"/>
    </source>
</evidence>
<evidence type="ECO:0000256" key="2">
    <source>
        <dbReference type="ARBA" id="ARBA00005698"/>
    </source>
</evidence>
<dbReference type="PANTHER" id="PTHR11435">
    <property type="entry name" value="NADH UBIQUINONE OXIDOREDUCTASE SUBUNIT ND6"/>
    <property type="match status" value="1"/>
</dbReference>
<gene>
    <name evidence="17" type="primary">nad6</name>
</gene>
<keyword evidence="11" id="KW-0520">NAD</keyword>
<evidence type="ECO:0000256" key="1">
    <source>
        <dbReference type="ARBA" id="ARBA00004225"/>
    </source>
</evidence>
<feature type="transmembrane region" description="Helical" evidence="16">
    <location>
        <begin position="79"/>
        <end position="97"/>
    </location>
</feature>
<evidence type="ECO:0000256" key="12">
    <source>
        <dbReference type="ARBA" id="ARBA00023128"/>
    </source>
</evidence>
<keyword evidence="10 16" id="KW-1133">Transmembrane helix</keyword>